<feature type="domain" description="DUF4116" evidence="1">
    <location>
        <begin position="147"/>
        <end position="195"/>
    </location>
</feature>
<dbReference type="AlphaFoldDB" id="D2VNX2"/>
<dbReference type="Proteomes" id="UP000006671">
    <property type="component" value="Unassembled WGS sequence"/>
</dbReference>
<accession>D2VNX2</accession>
<evidence type="ECO:0000313" key="2">
    <source>
        <dbReference type="EMBL" id="EFC41493.1"/>
    </source>
</evidence>
<dbReference type="GeneID" id="8862438"/>
<organism evidence="3">
    <name type="scientific">Naegleria gruberi</name>
    <name type="common">Amoeba</name>
    <dbReference type="NCBI Taxonomy" id="5762"/>
    <lineage>
        <taxon>Eukaryota</taxon>
        <taxon>Discoba</taxon>
        <taxon>Heterolobosea</taxon>
        <taxon>Tetramitia</taxon>
        <taxon>Eutetramitia</taxon>
        <taxon>Vahlkampfiidae</taxon>
        <taxon>Naegleria</taxon>
    </lineage>
</organism>
<proteinExistence type="predicted"/>
<dbReference type="KEGG" id="ngr:NAEGRDRAFT_70649"/>
<name>D2VNX2_NAEGR</name>
<evidence type="ECO:0000313" key="3">
    <source>
        <dbReference type="Proteomes" id="UP000006671"/>
    </source>
</evidence>
<dbReference type="Pfam" id="PF13475">
    <property type="entry name" value="DUF4116"/>
    <property type="match status" value="2"/>
</dbReference>
<dbReference type="EMBL" id="GG738885">
    <property type="protein sequence ID" value="EFC41493.1"/>
    <property type="molecule type" value="Genomic_DNA"/>
</dbReference>
<sequence>MAPDSVVLYLDLISFESELLSSKIRDVPMKDKFKLIWNPIYYSFAYIDEEDVAEDEQLEREKFDYLLKNIYSGEYMFNLMTNADIWKIDLIRDQTFIIKQLTQISWEKFAEISTRLNLWKLKSFAEKFVECLGRYVLVYIPIELRSNRKFMLHAIKLDRHALGFASEEIRNDREIVMESVKQTGWVLKHASDELKRDKTIVLHAVKQNGHALQFASEELRNDREIDGGG</sequence>
<dbReference type="RefSeq" id="XP_002674237.1">
    <property type="nucleotide sequence ID" value="XM_002674191.1"/>
</dbReference>
<feature type="domain" description="DUF4116" evidence="1">
    <location>
        <begin position="197"/>
        <end position="225"/>
    </location>
</feature>
<gene>
    <name evidence="2" type="ORF">NAEGRDRAFT_70649</name>
</gene>
<dbReference type="InterPro" id="IPR025197">
    <property type="entry name" value="DUF4116"/>
</dbReference>
<dbReference type="InParanoid" id="D2VNX2"/>
<protein>
    <submittedName>
        <fullName evidence="2">Predicted protein</fullName>
    </submittedName>
</protein>
<evidence type="ECO:0000259" key="1">
    <source>
        <dbReference type="Pfam" id="PF13475"/>
    </source>
</evidence>
<keyword evidence="3" id="KW-1185">Reference proteome</keyword>
<dbReference type="VEuPathDB" id="AmoebaDB:NAEGRDRAFT_70649"/>
<reference evidence="2 3" key="1">
    <citation type="journal article" date="2010" name="Cell">
        <title>The genome of Naegleria gruberi illuminates early eukaryotic versatility.</title>
        <authorList>
            <person name="Fritz-Laylin L.K."/>
            <person name="Prochnik S.E."/>
            <person name="Ginger M.L."/>
            <person name="Dacks J.B."/>
            <person name="Carpenter M.L."/>
            <person name="Field M.C."/>
            <person name="Kuo A."/>
            <person name="Paredez A."/>
            <person name="Chapman J."/>
            <person name="Pham J."/>
            <person name="Shu S."/>
            <person name="Neupane R."/>
            <person name="Cipriano M."/>
            <person name="Mancuso J."/>
            <person name="Tu H."/>
            <person name="Salamov A."/>
            <person name="Lindquist E."/>
            <person name="Shapiro H."/>
            <person name="Lucas S."/>
            <person name="Grigoriev I.V."/>
            <person name="Cande W.Z."/>
            <person name="Fulton C."/>
            <person name="Rokhsar D.S."/>
            <person name="Dawson S.C."/>
        </authorList>
    </citation>
    <scope>NUCLEOTIDE SEQUENCE [LARGE SCALE GENOMIC DNA]</scope>
    <source>
        <strain evidence="2 3">NEG-M</strain>
    </source>
</reference>